<dbReference type="PANTHER" id="PTHR23323">
    <property type="entry name" value="VACUOLAR PROTEIN SORTING-ASSOCIATED PROTEIN"/>
    <property type="match status" value="1"/>
</dbReference>
<name>A0ABD2Q916_9PLAT</name>
<evidence type="ECO:0000256" key="2">
    <source>
        <dbReference type="ARBA" id="ARBA00022723"/>
    </source>
</evidence>
<sequence length="413" mass="47436">MSSGLNFYTNNSFKIPKRLRAKDHVFNCIAWNRFNNSEATTQPILIGTTKGGIYETIFGDQSFLPRSTLEQYWIQHKNLEEPIFNLELLRIPPSSINVIAGDQQRTVLFAVTLNKLHYWSGMINFDPKFTAMVAQNAASALGADYSTFSDMFNESLNKYRIKEQRGANQRSSFTIYQPNLNTVARKFAMLTGIGIYTGNFDAAYLEPNSSSPSVTTHAKLIRMENCENILDIKLTEFHVILLLQDRIKAINVLDEALVYCQSVLTATRGDPVLGLCSDVVTNRTWLFTQSSLIELSVSNEKDHVWRIYLKNGDYEKAREFCLVSLRIHLTLSVERRQPQRSQHSRSRPLLRYGKVSFPPLFKYLGYLRVAYSKIMKPKFFITGKVGYRLVHSVICLPWSNFVDFFDRLREIEG</sequence>
<gene>
    <name evidence="6" type="primary">VPS18_1</name>
    <name evidence="6" type="ORF">Ciccas_005308</name>
</gene>
<keyword evidence="2" id="KW-0479">Metal-binding</keyword>
<dbReference type="AlphaFoldDB" id="A0ABD2Q916"/>
<evidence type="ECO:0000313" key="6">
    <source>
        <dbReference type="EMBL" id="KAL3316055.1"/>
    </source>
</evidence>
<keyword evidence="4" id="KW-0862">Zinc</keyword>
<dbReference type="GO" id="GO:0008270">
    <property type="term" value="F:zinc ion binding"/>
    <property type="evidence" value="ECO:0007669"/>
    <property type="project" value="UniProtKB-KW"/>
</dbReference>
<evidence type="ECO:0000256" key="3">
    <source>
        <dbReference type="ARBA" id="ARBA00022771"/>
    </source>
</evidence>
<dbReference type="Proteomes" id="UP001626550">
    <property type="component" value="Unassembled WGS sequence"/>
</dbReference>
<proteinExistence type="predicted"/>
<keyword evidence="3" id="KW-0863">Zinc-finger</keyword>
<reference evidence="6 7" key="1">
    <citation type="submission" date="2024-11" db="EMBL/GenBank/DDBJ databases">
        <title>Adaptive evolution of stress response genes in parasites aligns with host niche diversity.</title>
        <authorList>
            <person name="Hahn C."/>
            <person name="Resl P."/>
        </authorList>
    </citation>
    <scope>NUCLEOTIDE SEQUENCE [LARGE SCALE GENOMIC DNA]</scope>
    <source>
        <strain evidence="6">EGGRZ-B1_66</strain>
        <tissue evidence="6">Body</tissue>
    </source>
</reference>
<dbReference type="InterPro" id="IPR007810">
    <property type="entry name" value="Pep3/Vps18_beta-prop"/>
</dbReference>
<accession>A0ABD2Q916</accession>
<evidence type="ECO:0000259" key="5">
    <source>
        <dbReference type="Pfam" id="PF05131"/>
    </source>
</evidence>
<dbReference type="PANTHER" id="PTHR23323:SF26">
    <property type="entry name" value="VACUOLAR PROTEIN SORTING-ASSOCIATED PROTEIN 18 HOMOLOG"/>
    <property type="match status" value="1"/>
</dbReference>
<evidence type="ECO:0000313" key="7">
    <source>
        <dbReference type="Proteomes" id="UP001626550"/>
    </source>
</evidence>
<feature type="domain" description="Pep3/Vps18 beta-propeller" evidence="5">
    <location>
        <begin position="2"/>
        <end position="297"/>
    </location>
</feature>
<comment type="caution">
    <text evidence="6">The sequence shown here is derived from an EMBL/GenBank/DDBJ whole genome shotgun (WGS) entry which is preliminary data.</text>
</comment>
<comment type="subcellular location">
    <subcellularLocation>
        <location evidence="1">Late endosome membrane</location>
        <topology evidence="1">Peripheral membrane protein</topology>
        <orientation evidence="1">Cytoplasmic side</orientation>
    </subcellularLocation>
</comment>
<evidence type="ECO:0000256" key="1">
    <source>
        <dbReference type="ARBA" id="ARBA00004492"/>
    </source>
</evidence>
<dbReference type="EMBL" id="JBJKFK010000612">
    <property type="protein sequence ID" value="KAL3316055.1"/>
    <property type="molecule type" value="Genomic_DNA"/>
</dbReference>
<evidence type="ECO:0000256" key="4">
    <source>
        <dbReference type="ARBA" id="ARBA00022833"/>
    </source>
</evidence>
<dbReference type="Pfam" id="PF05131">
    <property type="entry name" value="Pep3_Vps18"/>
    <property type="match status" value="1"/>
</dbReference>
<dbReference type="GO" id="GO:0031902">
    <property type="term" value="C:late endosome membrane"/>
    <property type="evidence" value="ECO:0007669"/>
    <property type="project" value="UniProtKB-SubCell"/>
</dbReference>
<keyword evidence="7" id="KW-1185">Reference proteome</keyword>
<organism evidence="6 7">
    <name type="scientific">Cichlidogyrus casuarinus</name>
    <dbReference type="NCBI Taxonomy" id="1844966"/>
    <lineage>
        <taxon>Eukaryota</taxon>
        <taxon>Metazoa</taxon>
        <taxon>Spiralia</taxon>
        <taxon>Lophotrochozoa</taxon>
        <taxon>Platyhelminthes</taxon>
        <taxon>Monogenea</taxon>
        <taxon>Monopisthocotylea</taxon>
        <taxon>Dactylogyridea</taxon>
        <taxon>Ancyrocephalidae</taxon>
        <taxon>Cichlidogyrus</taxon>
    </lineage>
</organism>
<protein>
    <submittedName>
        <fullName evidence="6">Vacuolar protein sorting-associated protein 18 like protein</fullName>
    </submittedName>
</protein>